<organism evidence="6 7">
    <name type="scientific">Candidatus Woesebacteria bacterium RIFOXYA1_FULL_40_18</name>
    <dbReference type="NCBI Taxonomy" id="1802532"/>
    <lineage>
        <taxon>Bacteria</taxon>
        <taxon>Candidatus Woeseibacteriota</taxon>
    </lineage>
</organism>
<dbReference type="SUPFAM" id="SSF53448">
    <property type="entry name" value="Nucleotide-diphospho-sugar transferases"/>
    <property type="match status" value="1"/>
</dbReference>
<dbReference type="STRING" id="1802532.A2210_00565"/>
<keyword evidence="4" id="KW-0472">Membrane</keyword>
<feature type="transmembrane region" description="Helical" evidence="4">
    <location>
        <begin position="250"/>
        <end position="266"/>
    </location>
</feature>
<sequence length="302" mass="34942">MDRTKKTGVSVVIPSYNCKKILFRLLDSLKKSNYSKFEVIVVDNGSIDETLGEGRKNYKWVRWIDAGEKNIGQTGAYNLGFSYANKKNHILMIDADVVPDSGMITKLVERLESDSQIGIATPMILYLNDKNWVNQAGSEVNLLTGKVTIGWGPKRNFLKAKEVQGSGTVMLFRRELVDKIGGFENWFLCYFDPEYCVRAKKAGYSIWYEPMAVCYHDQSKDPKVWRPRVLSRAYLLGRNRTLFIRKHGNIFTYSLFLPFILGYYLIEAYKFRIIPKWFELIKGSFEGYNYPLRKSIKIPLSR</sequence>
<dbReference type="PANTHER" id="PTHR43179:SF12">
    <property type="entry name" value="GALACTOFURANOSYLTRANSFERASE GLFT2"/>
    <property type="match status" value="1"/>
</dbReference>
<evidence type="ECO:0000313" key="6">
    <source>
        <dbReference type="EMBL" id="OGM76867.1"/>
    </source>
</evidence>
<keyword evidence="2" id="KW-0328">Glycosyltransferase</keyword>
<evidence type="ECO:0000256" key="3">
    <source>
        <dbReference type="ARBA" id="ARBA00022679"/>
    </source>
</evidence>
<dbReference type="Gene3D" id="3.90.550.10">
    <property type="entry name" value="Spore Coat Polysaccharide Biosynthesis Protein SpsA, Chain A"/>
    <property type="match status" value="1"/>
</dbReference>
<dbReference type="CDD" id="cd04186">
    <property type="entry name" value="GT_2_like_c"/>
    <property type="match status" value="1"/>
</dbReference>
<gene>
    <name evidence="6" type="ORF">A2210_00565</name>
</gene>
<keyword evidence="4" id="KW-1133">Transmembrane helix</keyword>
<reference evidence="6 7" key="1">
    <citation type="journal article" date="2016" name="Nat. Commun.">
        <title>Thousands of microbial genomes shed light on interconnected biogeochemical processes in an aquifer system.</title>
        <authorList>
            <person name="Anantharaman K."/>
            <person name="Brown C.T."/>
            <person name="Hug L.A."/>
            <person name="Sharon I."/>
            <person name="Castelle C.J."/>
            <person name="Probst A.J."/>
            <person name="Thomas B.C."/>
            <person name="Singh A."/>
            <person name="Wilkins M.J."/>
            <person name="Karaoz U."/>
            <person name="Brodie E.L."/>
            <person name="Williams K.H."/>
            <person name="Hubbard S.S."/>
            <person name="Banfield J.F."/>
        </authorList>
    </citation>
    <scope>NUCLEOTIDE SEQUENCE [LARGE SCALE GENOMIC DNA]</scope>
</reference>
<dbReference type="AlphaFoldDB" id="A0A1F8CKK8"/>
<feature type="domain" description="Glycosyltransferase 2-like" evidence="5">
    <location>
        <begin position="10"/>
        <end position="180"/>
    </location>
</feature>
<dbReference type="EMBL" id="MGHS01000017">
    <property type="protein sequence ID" value="OGM76867.1"/>
    <property type="molecule type" value="Genomic_DNA"/>
</dbReference>
<dbReference type="InterPro" id="IPR029044">
    <property type="entry name" value="Nucleotide-diphossugar_trans"/>
</dbReference>
<evidence type="ECO:0000259" key="5">
    <source>
        <dbReference type="Pfam" id="PF00535"/>
    </source>
</evidence>
<keyword evidence="3" id="KW-0808">Transferase</keyword>
<evidence type="ECO:0000256" key="4">
    <source>
        <dbReference type="SAM" id="Phobius"/>
    </source>
</evidence>
<dbReference type="InterPro" id="IPR001173">
    <property type="entry name" value="Glyco_trans_2-like"/>
</dbReference>
<dbReference type="Proteomes" id="UP000177855">
    <property type="component" value="Unassembled WGS sequence"/>
</dbReference>
<comment type="similarity">
    <text evidence="1">Belongs to the glycosyltransferase 2 family.</text>
</comment>
<name>A0A1F8CKK8_9BACT</name>
<evidence type="ECO:0000256" key="1">
    <source>
        <dbReference type="ARBA" id="ARBA00006739"/>
    </source>
</evidence>
<comment type="caution">
    <text evidence="6">The sequence shown here is derived from an EMBL/GenBank/DDBJ whole genome shotgun (WGS) entry which is preliminary data.</text>
</comment>
<dbReference type="GO" id="GO:0016757">
    <property type="term" value="F:glycosyltransferase activity"/>
    <property type="evidence" value="ECO:0007669"/>
    <property type="project" value="UniProtKB-KW"/>
</dbReference>
<proteinExistence type="inferred from homology"/>
<dbReference type="PANTHER" id="PTHR43179">
    <property type="entry name" value="RHAMNOSYLTRANSFERASE WBBL"/>
    <property type="match status" value="1"/>
</dbReference>
<keyword evidence="4" id="KW-0812">Transmembrane</keyword>
<accession>A0A1F8CKK8</accession>
<evidence type="ECO:0000313" key="7">
    <source>
        <dbReference type="Proteomes" id="UP000177855"/>
    </source>
</evidence>
<protein>
    <recommendedName>
        <fullName evidence="5">Glycosyltransferase 2-like domain-containing protein</fullName>
    </recommendedName>
</protein>
<dbReference type="Pfam" id="PF00535">
    <property type="entry name" value="Glycos_transf_2"/>
    <property type="match status" value="1"/>
</dbReference>
<evidence type="ECO:0000256" key="2">
    <source>
        <dbReference type="ARBA" id="ARBA00022676"/>
    </source>
</evidence>